<feature type="compositionally biased region" description="Low complexity" evidence="1">
    <location>
        <begin position="147"/>
        <end position="156"/>
    </location>
</feature>
<dbReference type="Gene3D" id="2.60.40.3330">
    <property type="match status" value="1"/>
</dbReference>
<dbReference type="OrthoDB" id="5782199at2759"/>
<feature type="signal peptide" evidence="2">
    <location>
        <begin position="1"/>
        <end position="17"/>
    </location>
</feature>
<sequence length="177" mass="19557">MEKILLFFFAFLTVARAAEFKVGGKVKCPLDGATGHTSGTVQLWEHDIDPNDFMSQIHLKDNKFSGLNFSETEIFGEVEPYVLVLHDCHKELREEGKEPSKSGCLAVSRYYFSPPQGSNEIWLEFDLSSTVEKELRCGQSAKVLPAKEGGTTTKTETTIHRGVKGDAGSKSSESAEH</sequence>
<keyword evidence="6" id="KW-1185">Reference proteome</keyword>
<dbReference type="EMBL" id="CAJFCV020000005">
    <property type="protein sequence ID" value="CAG9126447.1"/>
    <property type="molecule type" value="Genomic_DNA"/>
</dbReference>
<accession>A0A1I7RXI2</accession>
<dbReference type="EMBL" id="CAJFDI010000005">
    <property type="protein sequence ID" value="CAD5233040.1"/>
    <property type="molecule type" value="Genomic_DNA"/>
</dbReference>
<feature type="chain" id="PRO_5035359570" evidence="2">
    <location>
        <begin position="18"/>
        <end position="177"/>
    </location>
</feature>
<dbReference type="Proteomes" id="UP000659654">
    <property type="component" value="Unassembled WGS sequence"/>
</dbReference>
<dbReference type="AlphaFoldDB" id="A0A1I7RXI2"/>
<feature type="region of interest" description="Disordered" evidence="1">
    <location>
        <begin position="146"/>
        <end position="177"/>
    </location>
</feature>
<evidence type="ECO:0000313" key="7">
    <source>
        <dbReference type="WBParaSite" id="BXY_0544900.1"/>
    </source>
</evidence>
<reference evidence="4" key="2">
    <citation type="submission" date="2020-08" db="EMBL/GenBank/DDBJ databases">
        <authorList>
            <person name="Kikuchi T."/>
        </authorList>
    </citation>
    <scope>NUCLEOTIDE SEQUENCE</scope>
    <source>
        <strain evidence="3">Ka4C1</strain>
    </source>
</reference>
<evidence type="ECO:0000256" key="1">
    <source>
        <dbReference type="SAM" id="MobiDB-lite"/>
    </source>
</evidence>
<protein>
    <submittedName>
        <fullName evidence="3">(pine wood nematode) hypothetical protein</fullName>
    </submittedName>
</protein>
<gene>
    <name evidence="3" type="ORF">BXYJ_LOCUS13131</name>
</gene>
<evidence type="ECO:0000256" key="2">
    <source>
        <dbReference type="SAM" id="SignalP"/>
    </source>
</evidence>
<evidence type="ECO:0000313" key="3">
    <source>
        <dbReference type="EMBL" id="CAD5233040.1"/>
    </source>
</evidence>
<evidence type="ECO:0000313" key="5">
    <source>
        <dbReference type="Proteomes" id="UP000095284"/>
    </source>
</evidence>
<dbReference type="WBParaSite" id="BXY_0544900.1">
    <property type="protein sequence ID" value="BXY_0544900.1"/>
    <property type="gene ID" value="BXY_0544900"/>
</dbReference>
<reference evidence="7" key="1">
    <citation type="submission" date="2016-11" db="UniProtKB">
        <authorList>
            <consortium name="WormBaseParasite"/>
        </authorList>
    </citation>
    <scope>IDENTIFICATION</scope>
</reference>
<proteinExistence type="predicted"/>
<evidence type="ECO:0000313" key="4">
    <source>
        <dbReference type="EMBL" id="CAG9126447.1"/>
    </source>
</evidence>
<dbReference type="Proteomes" id="UP000582659">
    <property type="component" value="Unassembled WGS sequence"/>
</dbReference>
<organism evidence="5 7">
    <name type="scientific">Bursaphelenchus xylophilus</name>
    <name type="common">Pinewood nematode worm</name>
    <name type="synonym">Aphelenchoides xylophilus</name>
    <dbReference type="NCBI Taxonomy" id="6326"/>
    <lineage>
        <taxon>Eukaryota</taxon>
        <taxon>Metazoa</taxon>
        <taxon>Ecdysozoa</taxon>
        <taxon>Nematoda</taxon>
        <taxon>Chromadorea</taxon>
        <taxon>Rhabditida</taxon>
        <taxon>Tylenchina</taxon>
        <taxon>Tylenchomorpha</taxon>
        <taxon>Aphelenchoidea</taxon>
        <taxon>Aphelenchoididae</taxon>
        <taxon>Bursaphelenchus</taxon>
    </lineage>
</organism>
<evidence type="ECO:0000313" key="6">
    <source>
        <dbReference type="Proteomes" id="UP000659654"/>
    </source>
</evidence>
<dbReference type="InterPro" id="IPR038479">
    <property type="entry name" value="Transthyretin-like_sf"/>
</dbReference>
<name>A0A1I7RXI2_BURXY</name>
<dbReference type="Proteomes" id="UP000095284">
    <property type="component" value="Unplaced"/>
</dbReference>
<keyword evidence="2" id="KW-0732">Signal</keyword>